<name>A0A1X7RU25_ZYMT9</name>
<accession>A0A1X7RU25</accession>
<dbReference type="EMBL" id="LT853696">
    <property type="protein sequence ID" value="SMQ50701.1"/>
    <property type="molecule type" value="Genomic_DNA"/>
</dbReference>
<feature type="region of interest" description="Disordered" evidence="1">
    <location>
        <begin position="46"/>
        <end position="68"/>
    </location>
</feature>
<evidence type="ECO:0000313" key="3">
    <source>
        <dbReference type="Proteomes" id="UP000215127"/>
    </source>
</evidence>
<reference evidence="2 3" key="1">
    <citation type="submission" date="2016-06" db="EMBL/GenBank/DDBJ databases">
        <authorList>
            <person name="Kjaerup R.B."/>
            <person name="Dalgaard T.S."/>
            <person name="Juul-Madsen H.R."/>
        </authorList>
    </citation>
    <scope>NUCLEOTIDE SEQUENCE [LARGE SCALE GENOMIC DNA]</scope>
</reference>
<sequence>MLIRSTRDGPSPHDSTFFCPLRITLTNEARPFRQGSFNLVFGVLRPSSSQSPRRLSEASTMSLTSTRS</sequence>
<evidence type="ECO:0000313" key="2">
    <source>
        <dbReference type="EMBL" id="SMQ50701.1"/>
    </source>
</evidence>
<evidence type="ECO:0000256" key="1">
    <source>
        <dbReference type="SAM" id="MobiDB-lite"/>
    </source>
</evidence>
<gene>
    <name evidence="2" type="ORF">ZT3D7_G5854</name>
</gene>
<feature type="compositionally biased region" description="Polar residues" evidence="1">
    <location>
        <begin position="57"/>
        <end position="68"/>
    </location>
</feature>
<protein>
    <submittedName>
        <fullName evidence="2">Uncharacterized protein</fullName>
    </submittedName>
</protein>
<organism evidence="2 3">
    <name type="scientific">Zymoseptoria tritici (strain ST99CH_3D7)</name>
    <dbReference type="NCBI Taxonomy" id="1276538"/>
    <lineage>
        <taxon>Eukaryota</taxon>
        <taxon>Fungi</taxon>
        <taxon>Dikarya</taxon>
        <taxon>Ascomycota</taxon>
        <taxon>Pezizomycotina</taxon>
        <taxon>Dothideomycetes</taxon>
        <taxon>Dothideomycetidae</taxon>
        <taxon>Mycosphaerellales</taxon>
        <taxon>Mycosphaerellaceae</taxon>
        <taxon>Zymoseptoria</taxon>
    </lineage>
</organism>
<keyword evidence="3" id="KW-1185">Reference proteome</keyword>
<dbReference type="Proteomes" id="UP000215127">
    <property type="component" value="Chromosome 5"/>
</dbReference>
<dbReference type="AlphaFoldDB" id="A0A1X7RU25"/>
<proteinExistence type="predicted"/>